<reference evidence="1" key="1">
    <citation type="submission" date="2022-11" db="EMBL/GenBank/DDBJ databases">
        <authorList>
            <person name="Hyden B.L."/>
            <person name="Feng K."/>
            <person name="Yates T."/>
            <person name="Jawdy S."/>
            <person name="Smart L.B."/>
            <person name="Muchero W."/>
        </authorList>
    </citation>
    <scope>NUCLEOTIDE SEQUENCE</scope>
    <source>
        <tissue evidence="1">Shoot tip</tissue>
    </source>
</reference>
<keyword evidence="2" id="KW-1185">Reference proteome</keyword>
<protein>
    <submittedName>
        <fullName evidence="1">GLYCOGENIN SUBFAMILY MEMBER</fullName>
    </submittedName>
</protein>
<organism evidence="1 2">
    <name type="scientific">Salix viminalis</name>
    <name type="common">Common osier</name>
    <name type="synonym">Basket willow</name>
    <dbReference type="NCBI Taxonomy" id="40686"/>
    <lineage>
        <taxon>Eukaryota</taxon>
        <taxon>Viridiplantae</taxon>
        <taxon>Streptophyta</taxon>
        <taxon>Embryophyta</taxon>
        <taxon>Tracheophyta</taxon>
        <taxon>Spermatophyta</taxon>
        <taxon>Magnoliopsida</taxon>
        <taxon>eudicotyledons</taxon>
        <taxon>Gunneridae</taxon>
        <taxon>Pentapetalae</taxon>
        <taxon>rosids</taxon>
        <taxon>fabids</taxon>
        <taxon>Malpighiales</taxon>
        <taxon>Salicaceae</taxon>
        <taxon>Saliceae</taxon>
        <taxon>Salix</taxon>
    </lineage>
</organism>
<evidence type="ECO:0000313" key="2">
    <source>
        <dbReference type="Proteomes" id="UP001151529"/>
    </source>
</evidence>
<dbReference type="Proteomes" id="UP001151529">
    <property type="component" value="Chromosome 10"/>
</dbReference>
<comment type="caution">
    <text evidence="1">The sequence shown here is derived from an EMBL/GenBank/DDBJ whole genome shotgun (WGS) entry which is preliminary data.</text>
</comment>
<reference evidence="1" key="2">
    <citation type="journal article" date="2023" name="Int. J. Mol. Sci.">
        <title>De Novo Assembly and Annotation of 11 Diverse Shrub Willow (Salix) Genomes Reveals Novel Gene Organization in Sex-Linked Regions.</title>
        <authorList>
            <person name="Hyden B."/>
            <person name="Feng K."/>
            <person name="Yates T.B."/>
            <person name="Jawdy S."/>
            <person name="Cereghino C."/>
            <person name="Smart L.B."/>
            <person name="Muchero W."/>
        </authorList>
    </citation>
    <scope>NUCLEOTIDE SEQUENCE [LARGE SCALE GENOMIC DNA]</scope>
    <source>
        <tissue evidence="1">Shoot tip</tissue>
    </source>
</reference>
<name>A0A9Q0Z4A6_SALVM</name>
<dbReference type="EMBL" id="JAPFFL010000006">
    <property type="protein sequence ID" value="KAJ6720914.1"/>
    <property type="molecule type" value="Genomic_DNA"/>
</dbReference>
<dbReference type="OrthoDB" id="2014201at2759"/>
<gene>
    <name evidence="1" type="ORF">OIU85_024055</name>
</gene>
<sequence length="103" mass="12127">MFFRDVCKPILPGYNLVSAMLWRHPENFELTEWKLSNIVLRKKTWIERTSIQVLVKKWWEIYEDESLDYMNITMPPDQEKLGPLIAALTEDGVISHRNLPPAA</sequence>
<evidence type="ECO:0000313" key="1">
    <source>
        <dbReference type="EMBL" id="KAJ6720914.1"/>
    </source>
</evidence>
<proteinExistence type="predicted"/>
<accession>A0A9Q0Z4A6</accession>
<dbReference type="AlphaFoldDB" id="A0A9Q0Z4A6"/>